<keyword evidence="1" id="KW-0812">Transmembrane</keyword>
<sequence>MSRSIIWWSGIVGCCAITWWGVFVAPLPRPNGFLIIPWAFGMMTLPYLVSWSVLAAPTLAAGLGSALWLSSVLAGVSLAIFALAFVAGLTLILSGFTLVAVPVAAALFGNIVSREHERIQMGGDADAWRRIHRRGFLIAGWGVPGIWVLSTVLLVATAPHPAPPPSAWDRFSSLGPGWILVALSLAGAVPGFGWHAWASLRQLCREHRASPSRWQAALVILGPYVLVAAASASQGELRDALAWPVSAVERNLTRPVPAGVSGTRD</sequence>
<proteinExistence type="predicted"/>
<keyword evidence="1" id="KW-0472">Membrane</keyword>
<comment type="caution">
    <text evidence="2">The sequence shown here is derived from an EMBL/GenBank/DDBJ whole genome shotgun (WGS) entry which is preliminary data.</text>
</comment>
<evidence type="ECO:0000313" key="3">
    <source>
        <dbReference type="Proteomes" id="UP000548582"/>
    </source>
</evidence>
<feature type="transmembrane region" description="Helical" evidence="1">
    <location>
        <begin position="5"/>
        <end position="27"/>
    </location>
</feature>
<dbReference type="AlphaFoldDB" id="A0A848E8Z4"/>
<feature type="transmembrane region" description="Helical" evidence="1">
    <location>
        <begin position="92"/>
        <end position="112"/>
    </location>
</feature>
<feature type="transmembrane region" description="Helical" evidence="1">
    <location>
        <begin position="178"/>
        <end position="200"/>
    </location>
</feature>
<dbReference type="EMBL" id="JABBKX010000002">
    <property type="protein sequence ID" value="NMJ40921.1"/>
    <property type="molecule type" value="Genomic_DNA"/>
</dbReference>
<evidence type="ECO:0000256" key="1">
    <source>
        <dbReference type="SAM" id="Phobius"/>
    </source>
</evidence>
<accession>A0A848E8Z4</accession>
<feature type="transmembrane region" description="Helical" evidence="1">
    <location>
        <begin position="33"/>
        <end position="54"/>
    </location>
</feature>
<reference evidence="2 3" key="1">
    <citation type="submission" date="2020-03" db="EMBL/GenBank/DDBJ databases">
        <authorList>
            <person name="Sun Q."/>
        </authorList>
    </citation>
    <scope>NUCLEOTIDE SEQUENCE [LARGE SCALE GENOMIC DNA]</scope>
    <source>
        <strain evidence="2 3">JC162</strain>
    </source>
</reference>
<feature type="transmembrane region" description="Helical" evidence="1">
    <location>
        <begin position="66"/>
        <end position="86"/>
    </location>
</feature>
<keyword evidence="1" id="KW-1133">Transmembrane helix</keyword>
<name>A0A848E8Z4_9PROT</name>
<gene>
    <name evidence="2" type="ORF">GWK16_06700</name>
</gene>
<keyword evidence="3" id="KW-1185">Reference proteome</keyword>
<dbReference type="Proteomes" id="UP000548582">
    <property type="component" value="Unassembled WGS sequence"/>
</dbReference>
<dbReference type="RefSeq" id="WP_170053179.1">
    <property type="nucleotide sequence ID" value="NZ_JABBKX010000002.1"/>
</dbReference>
<feature type="transmembrane region" description="Helical" evidence="1">
    <location>
        <begin position="136"/>
        <end position="158"/>
    </location>
</feature>
<protein>
    <submittedName>
        <fullName evidence="2">Uncharacterized protein</fullName>
    </submittedName>
</protein>
<organism evidence="2 3">
    <name type="scientific">Neoroseomonas marina</name>
    <dbReference type="NCBI Taxonomy" id="1232220"/>
    <lineage>
        <taxon>Bacteria</taxon>
        <taxon>Pseudomonadati</taxon>
        <taxon>Pseudomonadota</taxon>
        <taxon>Alphaproteobacteria</taxon>
        <taxon>Acetobacterales</taxon>
        <taxon>Acetobacteraceae</taxon>
        <taxon>Neoroseomonas</taxon>
    </lineage>
</organism>
<evidence type="ECO:0000313" key="2">
    <source>
        <dbReference type="EMBL" id="NMJ40921.1"/>
    </source>
</evidence>